<feature type="region of interest" description="Disordered" evidence="1">
    <location>
        <begin position="1"/>
        <end position="43"/>
    </location>
</feature>
<reference evidence="2" key="1">
    <citation type="submission" date="2019-08" db="EMBL/GenBank/DDBJ databases">
        <authorList>
            <person name="Kucharzyk K."/>
            <person name="Murdoch R.W."/>
            <person name="Higgins S."/>
            <person name="Loffler F."/>
        </authorList>
    </citation>
    <scope>NUCLEOTIDE SEQUENCE</scope>
</reference>
<sequence length="102" mass="10347">MAAAVALASPPRVAPHGVGSIGKTIDGRPGQAGHGKPEQRSNHGVAEVLGQGLDGAFSHGGRVQLSRVAAHQPAQALPPCGQRLLQCGLHGQHLILEHAPGQ</sequence>
<evidence type="ECO:0000313" key="2">
    <source>
        <dbReference type="EMBL" id="MPN63128.1"/>
    </source>
</evidence>
<protein>
    <submittedName>
        <fullName evidence="2">Uncharacterized protein</fullName>
    </submittedName>
</protein>
<dbReference type="AlphaFoldDB" id="A0A645JHF9"/>
<evidence type="ECO:0000256" key="1">
    <source>
        <dbReference type="SAM" id="MobiDB-lite"/>
    </source>
</evidence>
<dbReference type="EMBL" id="VSSQ01142106">
    <property type="protein sequence ID" value="MPN63128.1"/>
    <property type="molecule type" value="Genomic_DNA"/>
</dbReference>
<name>A0A645JHF9_9ZZZZ</name>
<accession>A0A645JHF9</accession>
<organism evidence="2">
    <name type="scientific">bioreactor metagenome</name>
    <dbReference type="NCBI Taxonomy" id="1076179"/>
    <lineage>
        <taxon>unclassified sequences</taxon>
        <taxon>metagenomes</taxon>
        <taxon>ecological metagenomes</taxon>
    </lineage>
</organism>
<comment type="caution">
    <text evidence="2">The sequence shown here is derived from an EMBL/GenBank/DDBJ whole genome shotgun (WGS) entry which is preliminary data.</text>
</comment>
<proteinExistence type="predicted"/>
<gene>
    <name evidence="2" type="ORF">SDC9_210882</name>
</gene>